<dbReference type="AlphaFoldDB" id="A0A9D5BXY2"/>
<accession>A0A9D5BXY2</accession>
<feature type="region of interest" description="Disordered" evidence="1">
    <location>
        <begin position="128"/>
        <end position="159"/>
    </location>
</feature>
<gene>
    <name evidence="2" type="ORF">J5N97_027772</name>
</gene>
<organism evidence="2 3">
    <name type="scientific">Dioscorea zingiberensis</name>
    <dbReference type="NCBI Taxonomy" id="325984"/>
    <lineage>
        <taxon>Eukaryota</taxon>
        <taxon>Viridiplantae</taxon>
        <taxon>Streptophyta</taxon>
        <taxon>Embryophyta</taxon>
        <taxon>Tracheophyta</taxon>
        <taxon>Spermatophyta</taxon>
        <taxon>Magnoliopsida</taxon>
        <taxon>Liliopsida</taxon>
        <taxon>Dioscoreales</taxon>
        <taxon>Dioscoreaceae</taxon>
        <taxon>Dioscorea</taxon>
    </lineage>
</organism>
<reference evidence="2" key="1">
    <citation type="submission" date="2021-03" db="EMBL/GenBank/DDBJ databases">
        <authorList>
            <person name="Li Z."/>
            <person name="Yang C."/>
        </authorList>
    </citation>
    <scope>NUCLEOTIDE SEQUENCE</scope>
    <source>
        <strain evidence="2">Dzin_1.0</strain>
        <tissue evidence="2">Leaf</tissue>
    </source>
</reference>
<reference evidence="2" key="2">
    <citation type="journal article" date="2022" name="Hortic Res">
        <title>The genome of Dioscorea zingiberensis sheds light on the biosynthesis, origin and evolution of the medicinally important diosgenin saponins.</title>
        <authorList>
            <person name="Li Y."/>
            <person name="Tan C."/>
            <person name="Li Z."/>
            <person name="Guo J."/>
            <person name="Li S."/>
            <person name="Chen X."/>
            <person name="Wang C."/>
            <person name="Dai X."/>
            <person name="Yang H."/>
            <person name="Song W."/>
            <person name="Hou L."/>
            <person name="Xu J."/>
            <person name="Tong Z."/>
            <person name="Xu A."/>
            <person name="Yuan X."/>
            <person name="Wang W."/>
            <person name="Yang Q."/>
            <person name="Chen L."/>
            <person name="Sun Z."/>
            <person name="Wang K."/>
            <person name="Pan B."/>
            <person name="Chen J."/>
            <person name="Bao Y."/>
            <person name="Liu F."/>
            <person name="Qi X."/>
            <person name="Gang D.R."/>
            <person name="Wen J."/>
            <person name="Li J."/>
        </authorList>
    </citation>
    <scope>NUCLEOTIDE SEQUENCE</scope>
    <source>
        <strain evidence="2">Dzin_1.0</strain>
    </source>
</reference>
<dbReference type="Proteomes" id="UP001085076">
    <property type="component" value="Miscellaneous, Linkage group lg09"/>
</dbReference>
<proteinExistence type="predicted"/>
<keyword evidence="3" id="KW-1185">Reference proteome</keyword>
<feature type="compositionally biased region" description="Basic and acidic residues" evidence="1">
    <location>
        <begin position="128"/>
        <end position="143"/>
    </location>
</feature>
<sequence>MAPLLRAMARGCHQCRRRTKDLALRSQSSLMDDKPCSLFFCHKCLLTRKQRSQQSLGNTVNSCINGGTEANESLRESAVSKMWMVLPKRNLSEESDNEETEDVKLPKACNERKDEIFLKEKFECIMPNGREDGNADKDLHKEDVEMETINGSSDAREDK</sequence>
<comment type="caution">
    <text evidence="2">The sequence shown here is derived from an EMBL/GenBank/DDBJ whole genome shotgun (WGS) entry which is preliminary data.</text>
</comment>
<protein>
    <submittedName>
        <fullName evidence="2">Uncharacterized protein</fullName>
    </submittedName>
</protein>
<evidence type="ECO:0000313" key="3">
    <source>
        <dbReference type="Proteomes" id="UP001085076"/>
    </source>
</evidence>
<dbReference type="EMBL" id="JAGGNH010000009">
    <property type="protein sequence ID" value="KAJ0962650.1"/>
    <property type="molecule type" value="Genomic_DNA"/>
</dbReference>
<evidence type="ECO:0000256" key="1">
    <source>
        <dbReference type="SAM" id="MobiDB-lite"/>
    </source>
</evidence>
<evidence type="ECO:0000313" key="2">
    <source>
        <dbReference type="EMBL" id="KAJ0962650.1"/>
    </source>
</evidence>
<name>A0A9D5BXY2_9LILI</name>